<organism evidence="1 2">
    <name type="scientific">Nonomuraea purpurea</name>
    <dbReference type="NCBI Taxonomy" id="1849276"/>
    <lineage>
        <taxon>Bacteria</taxon>
        <taxon>Bacillati</taxon>
        <taxon>Actinomycetota</taxon>
        <taxon>Actinomycetes</taxon>
        <taxon>Streptosporangiales</taxon>
        <taxon>Streptosporangiaceae</taxon>
        <taxon>Nonomuraea</taxon>
    </lineage>
</organism>
<accession>A0ABV8G5K9</accession>
<sequence>MGWNTSALFVHGRSIDEVVGALPDDADFAPSGERLSADYAWSHSPGQRLYLAATNGWCQVWDTDQRIAPDVDRRLESGALGTLKGTRALAVLFSSVSSIYGLWLYDDGTLVRGIVFHNGEPVVDVGAPLPVESQVEIPSWGPDEDFLWAAINDVTGLTADIDQLFEVYELVRR</sequence>
<dbReference type="EMBL" id="JBHSBI010000006">
    <property type="protein sequence ID" value="MFC4008419.1"/>
    <property type="molecule type" value="Genomic_DNA"/>
</dbReference>
<keyword evidence="2" id="KW-1185">Reference proteome</keyword>
<gene>
    <name evidence="1" type="ORF">ACFOY2_14400</name>
</gene>
<evidence type="ECO:0000313" key="1">
    <source>
        <dbReference type="EMBL" id="MFC4008419.1"/>
    </source>
</evidence>
<evidence type="ECO:0000313" key="2">
    <source>
        <dbReference type="Proteomes" id="UP001595851"/>
    </source>
</evidence>
<dbReference type="RefSeq" id="WP_379528485.1">
    <property type="nucleotide sequence ID" value="NZ_JBHSBI010000006.1"/>
</dbReference>
<proteinExistence type="predicted"/>
<protein>
    <submittedName>
        <fullName evidence="1">Uncharacterized protein</fullName>
    </submittedName>
</protein>
<dbReference type="Proteomes" id="UP001595851">
    <property type="component" value="Unassembled WGS sequence"/>
</dbReference>
<comment type="caution">
    <text evidence="1">The sequence shown here is derived from an EMBL/GenBank/DDBJ whole genome shotgun (WGS) entry which is preliminary data.</text>
</comment>
<reference evidence="2" key="1">
    <citation type="journal article" date="2019" name="Int. J. Syst. Evol. Microbiol.">
        <title>The Global Catalogue of Microorganisms (GCM) 10K type strain sequencing project: providing services to taxonomists for standard genome sequencing and annotation.</title>
        <authorList>
            <consortium name="The Broad Institute Genomics Platform"/>
            <consortium name="The Broad Institute Genome Sequencing Center for Infectious Disease"/>
            <person name="Wu L."/>
            <person name="Ma J."/>
        </authorList>
    </citation>
    <scope>NUCLEOTIDE SEQUENCE [LARGE SCALE GENOMIC DNA]</scope>
    <source>
        <strain evidence="2">TBRC 1276</strain>
    </source>
</reference>
<name>A0ABV8G5K9_9ACTN</name>